<keyword evidence="3" id="KW-0732">Signal</keyword>
<evidence type="ECO:0000256" key="1">
    <source>
        <dbReference type="ARBA" id="ARBA00005695"/>
    </source>
</evidence>
<keyword evidence="2" id="KW-0813">Transport</keyword>
<sequence length="551" mass="60942">MFLDNLKKRKGISTMKKFRKIVAIGLTVAMSVGLLSGCGSSGGSSSDKGAGSSSGGTVDKVTIGLNDNWNDISPFGTMSAMRTAIMYSFYEYAAVRKDFGCSLEDMELECAKEINKVDDLTYDVVFYDNIKDAAGNEITAEDYAWSATEMKKAGNYEKLTSYLDSVTAKDTYTAEIKLSDNPLGTIEYILNIVPVISKKAYEDSGDGMTTKPVTTAAYQVKEMIAGSTITLEKNKDYWQTDDSKRSSVSTTNVDTIVYKVVTEASQMATAIQTGDIDVAQYMDTTAIDPFYANGKATNGYQVEQLNSNMMFTVLPNMSKDSILSTSKELREAIYYAINAEDCLKASCGGYGETLSAMANPLSGDYVESWKDRDYYNYNIETAKQKLKDSGVDVSGKTLKILTQPAFNLDKVAEVMQAALQEIGIKSKIVNVEDALYQTYKTDSKQFDLILDIKGTDDYCTFPWSLLFDNRSFDGQTANFIKDDKLQELMEKSLSIDTHNEDSVNEFETYLDENAYAYGLFTRANYIVAKSGKISKFAYFSGTYILPGSCEY</sequence>
<evidence type="ECO:0000256" key="3">
    <source>
        <dbReference type="ARBA" id="ARBA00022729"/>
    </source>
</evidence>
<dbReference type="Gene3D" id="3.10.105.10">
    <property type="entry name" value="Dipeptide-binding Protein, Domain 3"/>
    <property type="match status" value="1"/>
</dbReference>
<feature type="domain" description="Solute-binding protein family 5" evidence="4">
    <location>
        <begin position="117"/>
        <end position="456"/>
    </location>
</feature>
<dbReference type="InterPro" id="IPR039424">
    <property type="entry name" value="SBP_5"/>
</dbReference>
<protein>
    <submittedName>
        <fullName evidence="5">ABC transporter substrate-binding protein</fullName>
    </submittedName>
</protein>
<evidence type="ECO:0000259" key="4">
    <source>
        <dbReference type="Pfam" id="PF00496"/>
    </source>
</evidence>
<accession>A0A415L7R7</accession>
<gene>
    <name evidence="5" type="ORF">DW018_08130</name>
</gene>
<dbReference type="AlphaFoldDB" id="A0A415L7R7"/>
<dbReference type="PANTHER" id="PTHR30290:SF9">
    <property type="entry name" value="OLIGOPEPTIDE-BINDING PROTEIN APPA"/>
    <property type="match status" value="1"/>
</dbReference>
<dbReference type="GO" id="GO:0015833">
    <property type="term" value="P:peptide transport"/>
    <property type="evidence" value="ECO:0007669"/>
    <property type="project" value="TreeGrafter"/>
</dbReference>
<dbReference type="Gene3D" id="3.40.190.10">
    <property type="entry name" value="Periplasmic binding protein-like II"/>
    <property type="match status" value="1"/>
</dbReference>
<dbReference type="SUPFAM" id="SSF53850">
    <property type="entry name" value="Periplasmic binding protein-like II"/>
    <property type="match status" value="1"/>
</dbReference>
<dbReference type="GO" id="GO:1904680">
    <property type="term" value="F:peptide transmembrane transporter activity"/>
    <property type="evidence" value="ECO:0007669"/>
    <property type="project" value="TreeGrafter"/>
</dbReference>
<dbReference type="PANTHER" id="PTHR30290">
    <property type="entry name" value="PERIPLASMIC BINDING COMPONENT OF ABC TRANSPORTER"/>
    <property type="match status" value="1"/>
</dbReference>
<name>A0A415L7R7_9FIRM</name>
<proteinExistence type="inferred from homology"/>
<dbReference type="Pfam" id="PF00496">
    <property type="entry name" value="SBP_bac_5"/>
    <property type="match status" value="1"/>
</dbReference>
<reference evidence="5 6" key="1">
    <citation type="submission" date="2018-08" db="EMBL/GenBank/DDBJ databases">
        <title>A genome reference for cultivated species of the human gut microbiota.</title>
        <authorList>
            <person name="Zou Y."/>
            <person name="Xue W."/>
            <person name="Luo G."/>
        </authorList>
    </citation>
    <scope>NUCLEOTIDE SEQUENCE [LARGE SCALE GENOMIC DNA]</scope>
    <source>
        <strain evidence="5 6">AF37-4</strain>
    </source>
</reference>
<dbReference type="InterPro" id="IPR000914">
    <property type="entry name" value="SBP_5_dom"/>
</dbReference>
<dbReference type="CDD" id="cd00995">
    <property type="entry name" value="PBP2_NikA_DppA_OppA_like"/>
    <property type="match status" value="1"/>
</dbReference>
<comment type="caution">
    <text evidence="5">The sequence shown here is derived from an EMBL/GenBank/DDBJ whole genome shotgun (WGS) entry which is preliminary data.</text>
</comment>
<dbReference type="EMBL" id="QROT01000006">
    <property type="protein sequence ID" value="RHL44487.1"/>
    <property type="molecule type" value="Genomic_DNA"/>
</dbReference>
<evidence type="ECO:0000313" key="5">
    <source>
        <dbReference type="EMBL" id="RHL44487.1"/>
    </source>
</evidence>
<dbReference type="Proteomes" id="UP000283314">
    <property type="component" value="Unassembled WGS sequence"/>
</dbReference>
<comment type="similarity">
    <text evidence="1">Belongs to the bacterial solute-binding protein 5 family.</text>
</comment>
<evidence type="ECO:0000256" key="2">
    <source>
        <dbReference type="ARBA" id="ARBA00022448"/>
    </source>
</evidence>
<evidence type="ECO:0000313" key="6">
    <source>
        <dbReference type="Proteomes" id="UP000283314"/>
    </source>
</evidence>
<organism evidence="5 6">
    <name type="scientific">Eubacterium ventriosum</name>
    <dbReference type="NCBI Taxonomy" id="39496"/>
    <lineage>
        <taxon>Bacteria</taxon>
        <taxon>Bacillati</taxon>
        <taxon>Bacillota</taxon>
        <taxon>Clostridia</taxon>
        <taxon>Eubacteriales</taxon>
        <taxon>Eubacteriaceae</taxon>
        <taxon>Eubacterium</taxon>
    </lineage>
</organism>